<gene>
    <name evidence="8" type="primary">rfbD</name>
    <name evidence="8" type="ORF">IBL28_03700</name>
</gene>
<dbReference type="Gene3D" id="3.90.25.10">
    <property type="entry name" value="UDP-galactose 4-epimerase, domain 1"/>
    <property type="match status" value="1"/>
</dbReference>
<evidence type="ECO:0000256" key="5">
    <source>
        <dbReference type="ARBA" id="ARBA00048200"/>
    </source>
</evidence>
<dbReference type="InterPro" id="IPR005913">
    <property type="entry name" value="dTDP_dehydrorham_reduct"/>
</dbReference>
<dbReference type="AlphaFoldDB" id="A0A926JPS9"/>
<evidence type="ECO:0000256" key="6">
    <source>
        <dbReference type="RuleBase" id="RU364082"/>
    </source>
</evidence>
<dbReference type="InterPro" id="IPR029903">
    <property type="entry name" value="RmlD-like-bd"/>
</dbReference>
<comment type="pathway">
    <text evidence="1 6">Carbohydrate biosynthesis; dTDP-L-rhamnose biosynthesis.</text>
</comment>
<sequence>MGKILVTGVSGQLGTEIKKLSVSYKGDFLFADRAALDITDGDKVKQFLGRHPVEAVINSAAYTAVDKAESEPEMAKQVNCKAVEMLAGVCVSHNLKLVHLSTDYVFDGKNHRPYKENDPAAPVNVYGKTKWEGEEAIRSINPGNSVIIRTSWLYSSQGNNFVKTMLRLGAEKEEVRVIDDQVGTPTYAGDLAAAVLDILPGLNHKNVKTYHYTNEGVCTWFDFAKAIMEYEGLPCKVTPVPSSEYPTPAQRPSYSVLSKQTFKKDFKMTIPHWRDSLKKCLREIDSKL</sequence>
<dbReference type="RefSeq" id="WP_187964211.1">
    <property type="nucleotide sequence ID" value="NZ_JACVDC010000006.1"/>
</dbReference>
<dbReference type="Pfam" id="PF04321">
    <property type="entry name" value="RmlD_sub_bind"/>
    <property type="match status" value="1"/>
</dbReference>
<dbReference type="CDD" id="cd05254">
    <property type="entry name" value="dTDP_HR_like_SDR_e"/>
    <property type="match status" value="1"/>
</dbReference>
<dbReference type="Proteomes" id="UP000653730">
    <property type="component" value="Unassembled WGS sequence"/>
</dbReference>
<comment type="function">
    <text evidence="6">Catalyzes the reduction of dTDP-6-deoxy-L-lyxo-4-hexulose to yield dTDP-L-rhamnose.</text>
</comment>
<accession>A0A926JPS9</accession>
<keyword evidence="6 8" id="KW-0560">Oxidoreductase</keyword>
<dbReference type="GO" id="GO:0005829">
    <property type="term" value="C:cytosol"/>
    <property type="evidence" value="ECO:0007669"/>
    <property type="project" value="TreeGrafter"/>
</dbReference>
<evidence type="ECO:0000256" key="3">
    <source>
        <dbReference type="ARBA" id="ARBA00012929"/>
    </source>
</evidence>
<feature type="domain" description="RmlD-like substrate binding" evidence="7">
    <location>
        <begin position="3"/>
        <end position="284"/>
    </location>
</feature>
<dbReference type="PANTHER" id="PTHR10491:SF4">
    <property type="entry name" value="METHIONINE ADENOSYLTRANSFERASE 2 SUBUNIT BETA"/>
    <property type="match status" value="1"/>
</dbReference>
<evidence type="ECO:0000256" key="4">
    <source>
        <dbReference type="ARBA" id="ARBA00017099"/>
    </source>
</evidence>
<evidence type="ECO:0000313" key="9">
    <source>
        <dbReference type="Proteomes" id="UP000653730"/>
    </source>
</evidence>
<dbReference type="SUPFAM" id="SSF51735">
    <property type="entry name" value="NAD(P)-binding Rossmann-fold domains"/>
    <property type="match status" value="1"/>
</dbReference>
<dbReference type="NCBIfam" id="TIGR01214">
    <property type="entry name" value="rmlD"/>
    <property type="match status" value="1"/>
</dbReference>
<dbReference type="GO" id="GO:0008831">
    <property type="term" value="F:dTDP-4-dehydrorhamnose reductase activity"/>
    <property type="evidence" value="ECO:0007669"/>
    <property type="project" value="UniProtKB-EC"/>
</dbReference>
<dbReference type="InterPro" id="IPR036291">
    <property type="entry name" value="NAD(P)-bd_dom_sf"/>
</dbReference>
<name>A0A926JPS9_9FLAO</name>
<organism evidence="8 9">
    <name type="scientific">Sinomicrobium weinanense</name>
    <dbReference type="NCBI Taxonomy" id="2842200"/>
    <lineage>
        <taxon>Bacteria</taxon>
        <taxon>Pseudomonadati</taxon>
        <taxon>Bacteroidota</taxon>
        <taxon>Flavobacteriia</taxon>
        <taxon>Flavobacteriales</taxon>
        <taxon>Flavobacteriaceae</taxon>
        <taxon>Sinomicrobium</taxon>
    </lineage>
</organism>
<dbReference type="PANTHER" id="PTHR10491">
    <property type="entry name" value="DTDP-4-DEHYDRORHAMNOSE REDUCTASE"/>
    <property type="match status" value="1"/>
</dbReference>
<dbReference type="Gene3D" id="3.40.50.720">
    <property type="entry name" value="NAD(P)-binding Rossmann-like Domain"/>
    <property type="match status" value="1"/>
</dbReference>
<comment type="catalytic activity">
    <reaction evidence="5">
        <text>dTDP-beta-L-rhamnose + NADP(+) = dTDP-4-dehydro-beta-L-rhamnose + NADPH + H(+)</text>
        <dbReference type="Rhea" id="RHEA:21796"/>
        <dbReference type="ChEBI" id="CHEBI:15378"/>
        <dbReference type="ChEBI" id="CHEBI:57510"/>
        <dbReference type="ChEBI" id="CHEBI:57783"/>
        <dbReference type="ChEBI" id="CHEBI:58349"/>
        <dbReference type="ChEBI" id="CHEBI:62830"/>
        <dbReference type="EC" id="1.1.1.133"/>
    </reaction>
</comment>
<dbReference type="EC" id="1.1.1.133" evidence="3 6"/>
<evidence type="ECO:0000259" key="7">
    <source>
        <dbReference type="Pfam" id="PF04321"/>
    </source>
</evidence>
<reference evidence="8 9" key="1">
    <citation type="submission" date="2020-09" db="EMBL/GenBank/DDBJ databases">
        <title>Sinomicrobium weinanense sp. nov., a halophilic bacteria isolated from saline-alkali soil.</title>
        <authorList>
            <person name="Wu P."/>
            <person name="Ren H."/>
            <person name="Mei Y."/>
            <person name="Liang Y."/>
            <person name="Chen Z."/>
        </authorList>
    </citation>
    <scope>NUCLEOTIDE SEQUENCE [LARGE SCALE GENOMIC DNA]</scope>
    <source>
        <strain evidence="8 9">FJxs</strain>
    </source>
</reference>
<comment type="similarity">
    <text evidence="2 6">Belongs to the dTDP-4-dehydrorhamnose reductase family.</text>
</comment>
<keyword evidence="9" id="KW-1185">Reference proteome</keyword>
<comment type="caution">
    <text evidence="8">The sequence shown here is derived from an EMBL/GenBank/DDBJ whole genome shotgun (WGS) entry which is preliminary data.</text>
</comment>
<evidence type="ECO:0000256" key="1">
    <source>
        <dbReference type="ARBA" id="ARBA00004781"/>
    </source>
</evidence>
<keyword evidence="6" id="KW-0521">NADP</keyword>
<protein>
    <recommendedName>
        <fullName evidence="4 6">dTDP-4-dehydrorhamnose reductase</fullName>
        <ecNumber evidence="3 6">1.1.1.133</ecNumber>
    </recommendedName>
</protein>
<evidence type="ECO:0000256" key="2">
    <source>
        <dbReference type="ARBA" id="ARBA00010944"/>
    </source>
</evidence>
<dbReference type="GO" id="GO:0019305">
    <property type="term" value="P:dTDP-rhamnose biosynthetic process"/>
    <property type="evidence" value="ECO:0007669"/>
    <property type="project" value="TreeGrafter"/>
</dbReference>
<proteinExistence type="inferred from homology"/>
<evidence type="ECO:0000313" key="8">
    <source>
        <dbReference type="EMBL" id="MBC9795057.1"/>
    </source>
</evidence>
<dbReference type="EMBL" id="JACVDC010000006">
    <property type="protein sequence ID" value="MBC9795057.1"/>
    <property type="molecule type" value="Genomic_DNA"/>
</dbReference>